<dbReference type="Gene3D" id="1.10.260.40">
    <property type="entry name" value="lambda repressor-like DNA-binding domains"/>
    <property type="match status" value="1"/>
</dbReference>
<dbReference type="GO" id="GO:0000976">
    <property type="term" value="F:transcription cis-regulatory region binding"/>
    <property type="evidence" value="ECO:0007669"/>
    <property type="project" value="TreeGrafter"/>
</dbReference>
<protein>
    <submittedName>
        <fullName evidence="6">LacI family transcriptional regulator</fullName>
    </submittedName>
</protein>
<dbReference type="Pfam" id="PF00356">
    <property type="entry name" value="LacI"/>
    <property type="match status" value="1"/>
</dbReference>
<dbReference type="PANTHER" id="PTHR30146:SF148">
    <property type="entry name" value="HTH-TYPE TRANSCRIPTIONAL REPRESSOR PURR-RELATED"/>
    <property type="match status" value="1"/>
</dbReference>
<dbReference type="GO" id="GO:0003700">
    <property type="term" value="F:DNA-binding transcription factor activity"/>
    <property type="evidence" value="ECO:0007669"/>
    <property type="project" value="TreeGrafter"/>
</dbReference>
<comment type="caution">
    <text evidence="6">The sequence shown here is derived from an EMBL/GenBank/DDBJ whole genome shotgun (WGS) entry which is preliminary data.</text>
</comment>
<dbReference type="InterPro" id="IPR000843">
    <property type="entry name" value="HTH_LacI"/>
</dbReference>
<evidence type="ECO:0000256" key="3">
    <source>
        <dbReference type="ARBA" id="ARBA00023125"/>
    </source>
</evidence>
<dbReference type="CDD" id="cd01392">
    <property type="entry name" value="HTH_LacI"/>
    <property type="match status" value="1"/>
</dbReference>
<evidence type="ECO:0000313" key="6">
    <source>
        <dbReference type="EMBL" id="PRY60217.1"/>
    </source>
</evidence>
<dbReference type="PROSITE" id="PS00356">
    <property type="entry name" value="HTH_LACI_1"/>
    <property type="match status" value="1"/>
</dbReference>
<evidence type="ECO:0000313" key="7">
    <source>
        <dbReference type="Proteomes" id="UP000237822"/>
    </source>
</evidence>
<keyword evidence="1" id="KW-0678">Repressor</keyword>
<dbReference type="CDD" id="cd06288">
    <property type="entry name" value="PBP1_sucrose_transcription_regulator"/>
    <property type="match status" value="1"/>
</dbReference>
<keyword evidence="7" id="KW-1185">Reference proteome</keyword>
<dbReference type="InterPro" id="IPR028082">
    <property type="entry name" value="Peripla_BP_I"/>
</dbReference>
<keyword evidence="2" id="KW-0805">Transcription regulation</keyword>
<dbReference type="InterPro" id="IPR010982">
    <property type="entry name" value="Lambda_DNA-bd_dom_sf"/>
</dbReference>
<name>A0A2T0UQV7_9MICO</name>
<dbReference type="SUPFAM" id="SSF47413">
    <property type="entry name" value="lambda repressor-like DNA-binding domains"/>
    <property type="match status" value="1"/>
</dbReference>
<dbReference type="EMBL" id="PVTI01000007">
    <property type="protein sequence ID" value="PRY60217.1"/>
    <property type="molecule type" value="Genomic_DNA"/>
</dbReference>
<dbReference type="Gene3D" id="3.40.50.2300">
    <property type="match status" value="2"/>
</dbReference>
<keyword evidence="3" id="KW-0238">DNA-binding</keyword>
<proteinExistence type="predicted"/>
<organism evidence="6 7">
    <name type="scientific">Knoellia remsis</name>
    <dbReference type="NCBI Taxonomy" id="407159"/>
    <lineage>
        <taxon>Bacteria</taxon>
        <taxon>Bacillati</taxon>
        <taxon>Actinomycetota</taxon>
        <taxon>Actinomycetes</taxon>
        <taxon>Micrococcales</taxon>
        <taxon>Intrasporangiaceae</taxon>
        <taxon>Knoellia</taxon>
    </lineage>
</organism>
<reference evidence="6 7" key="1">
    <citation type="submission" date="2018-03" db="EMBL/GenBank/DDBJ databases">
        <title>Genomic Encyclopedia of Archaeal and Bacterial Type Strains, Phase II (KMG-II): from individual species to whole genera.</title>
        <authorList>
            <person name="Goeker M."/>
        </authorList>
    </citation>
    <scope>NUCLEOTIDE SEQUENCE [LARGE SCALE GENOMIC DNA]</scope>
    <source>
        <strain evidence="6 7">ATCC BAA-1496</strain>
    </source>
</reference>
<dbReference type="AlphaFoldDB" id="A0A2T0UQV7"/>
<dbReference type="PROSITE" id="PS50932">
    <property type="entry name" value="HTH_LACI_2"/>
    <property type="match status" value="1"/>
</dbReference>
<evidence type="ECO:0000256" key="4">
    <source>
        <dbReference type="ARBA" id="ARBA00023163"/>
    </source>
</evidence>
<evidence type="ECO:0000256" key="1">
    <source>
        <dbReference type="ARBA" id="ARBA00022491"/>
    </source>
</evidence>
<dbReference type="Pfam" id="PF13377">
    <property type="entry name" value="Peripla_BP_3"/>
    <property type="match status" value="1"/>
</dbReference>
<dbReference type="PANTHER" id="PTHR30146">
    <property type="entry name" value="LACI-RELATED TRANSCRIPTIONAL REPRESSOR"/>
    <property type="match status" value="1"/>
</dbReference>
<dbReference type="SUPFAM" id="SSF53822">
    <property type="entry name" value="Periplasmic binding protein-like I"/>
    <property type="match status" value="1"/>
</dbReference>
<feature type="domain" description="HTH lacI-type" evidence="5">
    <location>
        <begin position="1"/>
        <end position="55"/>
    </location>
</feature>
<evidence type="ECO:0000256" key="2">
    <source>
        <dbReference type="ARBA" id="ARBA00023015"/>
    </source>
</evidence>
<dbReference type="Proteomes" id="UP000237822">
    <property type="component" value="Unassembled WGS sequence"/>
</dbReference>
<keyword evidence="4" id="KW-0804">Transcription</keyword>
<dbReference type="SMART" id="SM00354">
    <property type="entry name" value="HTH_LACI"/>
    <property type="match status" value="1"/>
</dbReference>
<evidence type="ECO:0000259" key="5">
    <source>
        <dbReference type="PROSITE" id="PS50932"/>
    </source>
</evidence>
<accession>A0A2T0UQV7</accession>
<dbReference type="InterPro" id="IPR046335">
    <property type="entry name" value="LacI/GalR-like_sensor"/>
</dbReference>
<sequence length="336" mass="35923">MGIREVAAAAGVSVTTVSHALSGSRSVKAATRERIMAEVARLDYRPDPHARGLRGQRSQLIGLLGDDIVTTPHTSRMVLGAQTAAAEHGCIVVALDPGGDEVVREQQVRYLLDHRVDGVLYAGMYHRELTIPGSLANVPTILLDAHGTDPKQSSVVPDERQIASVAVEHLLEHGHRRIAFVSASQTNDATAVPLREKGFREALRHARVELPRGWVARANADAQGGRTVAHRLLSAPERPTALFCFNDQMAMGAYQAAAALGLSVPGDVSIVGVNNLAIVAGALVPGLTTVGLPHHRMGRWAVERLLRSLDEPDLVPEHLAMPGELVVRDSVAAPRD</sequence>
<gene>
    <name evidence="6" type="ORF">BCF74_1073</name>
</gene>